<evidence type="ECO:0000256" key="1">
    <source>
        <dbReference type="SAM" id="SignalP"/>
    </source>
</evidence>
<feature type="chain" id="PRO_5045900607" description="Secreted protein" evidence="1">
    <location>
        <begin position="28"/>
        <end position="100"/>
    </location>
</feature>
<proteinExistence type="predicted"/>
<protein>
    <recommendedName>
        <fullName evidence="4">Secreted protein</fullName>
    </recommendedName>
</protein>
<comment type="caution">
    <text evidence="2">The sequence shown here is derived from an EMBL/GenBank/DDBJ whole genome shotgun (WGS) entry which is preliminary data.</text>
</comment>
<evidence type="ECO:0000313" key="3">
    <source>
        <dbReference type="Proteomes" id="UP000182998"/>
    </source>
</evidence>
<sequence>MNTHNKYKKGSTFVFVLSLLISSIAIAWHGGAQVTDKSGYPMGDSFGSNEEIMTNCKPDVTIVGSARAYVKSCQDSNVCPGWFRRYIINPIHGALRTTFD</sequence>
<keyword evidence="3" id="KW-1185">Reference proteome</keyword>
<keyword evidence="1" id="KW-0732">Signal</keyword>
<dbReference type="EMBL" id="FMVN01000010">
    <property type="protein sequence ID" value="SCY55866.1"/>
    <property type="molecule type" value="Genomic_DNA"/>
</dbReference>
<feature type="signal peptide" evidence="1">
    <location>
        <begin position="1"/>
        <end position="27"/>
    </location>
</feature>
<accession>A0A1G5GWD6</accession>
<dbReference type="Proteomes" id="UP000182998">
    <property type="component" value="Unassembled WGS sequence"/>
</dbReference>
<dbReference type="RefSeq" id="WP_045098776.1">
    <property type="nucleotide sequence ID" value="NZ_CP020614.1"/>
</dbReference>
<name>A0A1G5GWD6_LEGMI</name>
<reference evidence="2 3" key="1">
    <citation type="submission" date="2016-10" db="EMBL/GenBank/DDBJ databases">
        <authorList>
            <person name="Varghese N."/>
            <person name="Submissions S."/>
        </authorList>
    </citation>
    <scope>NUCLEOTIDE SEQUENCE [LARGE SCALE GENOMIC DNA]</scope>
    <source>
        <strain evidence="2 3">ATCC 33218</strain>
    </source>
</reference>
<evidence type="ECO:0000313" key="2">
    <source>
        <dbReference type="EMBL" id="SCY55866.1"/>
    </source>
</evidence>
<gene>
    <name evidence="2" type="ORF">SAMN02982997_02036</name>
</gene>
<organism evidence="2 3">
    <name type="scientific">Legionella micdadei</name>
    <name type="common">Tatlockia micdadei</name>
    <dbReference type="NCBI Taxonomy" id="451"/>
    <lineage>
        <taxon>Bacteria</taxon>
        <taxon>Pseudomonadati</taxon>
        <taxon>Pseudomonadota</taxon>
        <taxon>Gammaproteobacteria</taxon>
        <taxon>Legionellales</taxon>
        <taxon>Legionellaceae</taxon>
        <taxon>Legionella</taxon>
    </lineage>
</organism>
<evidence type="ECO:0008006" key="4">
    <source>
        <dbReference type="Google" id="ProtNLM"/>
    </source>
</evidence>